<keyword evidence="1" id="KW-0732">Signal</keyword>
<evidence type="ECO:0000313" key="3">
    <source>
        <dbReference type="Proteomes" id="UP000198751"/>
    </source>
</evidence>
<name>A0A1H1WRE9_9MICC</name>
<dbReference type="EMBL" id="LT629779">
    <property type="protein sequence ID" value="SDS99665.1"/>
    <property type="molecule type" value="Genomic_DNA"/>
</dbReference>
<dbReference type="OrthoDB" id="4946193at2"/>
<feature type="chain" id="PRO_5009264713" evidence="1">
    <location>
        <begin position="28"/>
        <end position="171"/>
    </location>
</feature>
<keyword evidence="3" id="KW-1185">Reference proteome</keyword>
<evidence type="ECO:0000313" key="2">
    <source>
        <dbReference type="EMBL" id="SDS99665.1"/>
    </source>
</evidence>
<reference evidence="3" key="1">
    <citation type="submission" date="2016-10" db="EMBL/GenBank/DDBJ databases">
        <authorList>
            <person name="Varghese N."/>
            <person name="Submissions S."/>
        </authorList>
    </citation>
    <scope>NUCLEOTIDE SEQUENCE [LARGE SCALE GENOMIC DNA]</scope>
    <source>
        <strain evidence="3">IMMIB L-1606</strain>
    </source>
</reference>
<organism evidence="2 3">
    <name type="scientific">Pseudarthrobacter equi</name>
    <dbReference type="NCBI Taxonomy" id="728066"/>
    <lineage>
        <taxon>Bacteria</taxon>
        <taxon>Bacillati</taxon>
        <taxon>Actinomycetota</taxon>
        <taxon>Actinomycetes</taxon>
        <taxon>Micrococcales</taxon>
        <taxon>Micrococcaceae</taxon>
        <taxon>Pseudarthrobacter</taxon>
    </lineage>
</organism>
<dbReference type="RefSeq" id="WP_157693440.1">
    <property type="nucleotide sequence ID" value="NZ_LT629779.1"/>
</dbReference>
<dbReference type="AlphaFoldDB" id="A0A1H1WRE9"/>
<sequence>MLGKPIRWFAPISAIAVILFSAPGAGAAVSRPPQLQEFQFKLDGDAGEGCPFDVNVTGTGGKITQIELKDGRVFTAGKGVLLTWSNPANGKSYTVNTSGSVAKYVTNPDGTATATFTGHNGFAYFGNDAPGAGITQYTGRLVVTLVSLKTFQVKSVDATAGQALNVCELLA</sequence>
<accession>A0A1H1WRE9</accession>
<dbReference type="Proteomes" id="UP000198751">
    <property type="component" value="Chromosome I"/>
</dbReference>
<proteinExistence type="predicted"/>
<feature type="signal peptide" evidence="1">
    <location>
        <begin position="1"/>
        <end position="27"/>
    </location>
</feature>
<evidence type="ECO:0000256" key="1">
    <source>
        <dbReference type="SAM" id="SignalP"/>
    </source>
</evidence>
<protein>
    <submittedName>
        <fullName evidence="2">Uncharacterized protein</fullName>
    </submittedName>
</protein>
<gene>
    <name evidence="2" type="ORF">SAMN04489743_1419</name>
</gene>